<dbReference type="AlphaFoldDB" id="G9N559"/>
<dbReference type="VEuPathDB" id="FungiDB:TRIVIDRAFT_67130"/>
<evidence type="ECO:0000313" key="2">
    <source>
        <dbReference type="Proteomes" id="UP000007115"/>
    </source>
</evidence>
<dbReference type="HOGENOM" id="CLU_133353_0_0_1"/>
<comment type="caution">
    <text evidence="1">The sequence shown here is derived from an EMBL/GenBank/DDBJ whole genome shotgun (WGS) entry which is preliminary data.</text>
</comment>
<name>G9N559_HYPVG</name>
<accession>G9N559</accession>
<dbReference type="RefSeq" id="XP_013952105.1">
    <property type="nucleotide sequence ID" value="XM_014096630.1"/>
</dbReference>
<sequence>MAQKTTEIGNFVDRIFTDAFFQPDDELSLKTVKESFASDFEANINGVTIPGEVYKEAIASSRAKSIFKLVKVEEVLASHDADKSTGGSVSHYTEFLDIDKETGAVKQESSLTIVTCAEQDGKVVFKSLTEIHRLIFYIRGPALA</sequence>
<protein>
    <recommendedName>
        <fullName evidence="3">SnoaL-like domain-containing protein</fullName>
    </recommendedName>
</protein>
<organism evidence="1 2">
    <name type="scientific">Hypocrea virens (strain Gv29-8 / FGSC 10586)</name>
    <name type="common">Gliocladium virens</name>
    <name type="synonym">Trichoderma virens</name>
    <dbReference type="NCBI Taxonomy" id="413071"/>
    <lineage>
        <taxon>Eukaryota</taxon>
        <taxon>Fungi</taxon>
        <taxon>Dikarya</taxon>
        <taxon>Ascomycota</taxon>
        <taxon>Pezizomycotina</taxon>
        <taxon>Sordariomycetes</taxon>
        <taxon>Hypocreomycetidae</taxon>
        <taxon>Hypocreales</taxon>
        <taxon>Hypocreaceae</taxon>
        <taxon>Trichoderma</taxon>
    </lineage>
</organism>
<dbReference type="GeneID" id="25796907"/>
<proteinExistence type="predicted"/>
<dbReference type="eggNOG" id="ENOG502SSSC">
    <property type="taxonomic scope" value="Eukaryota"/>
</dbReference>
<evidence type="ECO:0000313" key="1">
    <source>
        <dbReference type="EMBL" id="EHK17904.1"/>
    </source>
</evidence>
<dbReference type="EMBL" id="ABDF02000087">
    <property type="protein sequence ID" value="EHK17904.1"/>
    <property type="molecule type" value="Genomic_DNA"/>
</dbReference>
<keyword evidence="2" id="KW-1185">Reference proteome</keyword>
<evidence type="ECO:0008006" key="3">
    <source>
        <dbReference type="Google" id="ProtNLM"/>
    </source>
</evidence>
<gene>
    <name evidence="1" type="ORF">TRIVIDRAFT_67130</name>
</gene>
<dbReference type="OrthoDB" id="4886853at2759"/>
<dbReference type="Proteomes" id="UP000007115">
    <property type="component" value="Unassembled WGS sequence"/>
</dbReference>
<dbReference type="OMA" id="ARINHDH"/>
<reference evidence="1 2" key="1">
    <citation type="journal article" date="2011" name="Genome Biol.">
        <title>Comparative genome sequence analysis underscores mycoparasitism as the ancestral life style of Trichoderma.</title>
        <authorList>
            <person name="Kubicek C.P."/>
            <person name="Herrera-Estrella A."/>
            <person name="Seidl-Seiboth V."/>
            <person name="Martinez D.A."/>
            <person name="Druzhinina I.S."/>
            <person name="Thon M."/>
            <person name="Zeilinger S."/>
            <person name="Casas-Flores S."/>
            <person name="Horwitz B.A."/>
            <person name="Mukherjee P.K."/>
            <person name="Mukherjee M."/>
            <person name="Kredics L."/>
            <person name="Alcaraz L.D."/>
            <person name="Aerts A."/>
            <person name="Antal Z."/>
            <person name="Atanasova L."/>
            <person name="Cervantes-Badillo M.G."/>
            <person name="Challacombe J."/>
            <person name="Chertkov O."/>
            <person name="McCluskey K."/>
            <person name="Coulpier F."/>
            <person name="Deshpande N."/>
            <person name="von Doehren H."/>
            <person name="Ebbole D.J."/>
            <person name="Esquivel-Naranjo E.U."/>
            <person name="Fekete E."/>
            <person name="Flipphi M."/>
            <person name="Glaser F."/>
            <person name="Gomez-Rodriguez E.Y."/>
            <person name="Gruber S."/>
            <person name="Han C."/>
            <person name="Henrissat B."/>
            <person name="Hermosa R."/>
            <person name="Hernandez-Onate M."/>
            <person name="Karaffa L."/>
            <person name="Kosti I."/>
            <person name="Le Crom S."/>
            <person name="Lindquist E."/>
            <person name="Lucas S."/>
            <person name="Luebeck M."/>
            <person name="Luebeck P.S."/>
            <person name="Margeot A."/>
            <person name="Metz B."/>
            <person name="Misra M."/>
            <person name="Nevalainen H."/>
            <person name="Omann M."/>
            <person name="Packer N."/>
            <person name="Perrone G."/>
            <person name="Uresti-Rivera E.E."/>
            <person name="Salamov A."/>
            <person name="Schmoll M."/>
            <person name="Seiboth B."/>
            <person name="Shapiro H."/>
            <person name="Sukno S."/>
            <person name="Tamayo-Ramos J.A."/>
            <person name="Tisch D."/>
            <person name="Wiest A."/>
            <person name="Wilkinson H.H."/>
            <person name="Zhang M."/>
            <person name="Coutinho P.M."/>
            <person name="Kenerley C.M."/>
            <person name="Monte E."/>
            <person name="Baker S.E."/>
            <person name="Grigoriev I.V."/>
        </authorList>
    </citation>
    <scope>NUCLEOTIDE SEQUENCE [LARGE SCALE GENOMIC DNA]</scope>
    <source>
        <strain evidence="2">Gv29-8 / FGSC 10586</strain>
    </source>
</reference>
<dbReference type="InParanoid" id="G9N559"/>